<feature type="compositionally biased region" description="Acidic residues" evidence="1">
    <location>
        <begin position="286"/>
        <end position="305"/>
    </location>
</feature>
<evidence type="ECO:0000259" key="2">
    <source>
        <dbReference type="Pfam" id="PF05076"/>
    </source>
</evidence>
<feature type="domain" description="Suppressor of fused-like" evidence="2">
    <location>
        <begin position="24"/>
        <end position="228"/>
    </location>
</feature>
<evidence type="ECO:0000256" key="1">
    <source>
        <dbReference type="SAM" id="MobiDB-lite"/>
    </source>
</evidence>
<evidence type="ECO:0000313" key="3">
    <source>
        <dbReference type="EMBL" id="CAE0678547.1"/>
    </source>
</evidence>
<name>A0A7S3ZBT6_9EUKA</name>
<feature type="compositionally biased region" description="Basic and acidic residues" evidence="1">
    <location>
        <begin position="306"/>
        <end position="315"/>
    </location>
</feature>
<protein>
    <recommendedName>
        <fullName evidence="2">Suppressor of fused-like domain-containing protein</fullName>
    </recommendedName>
</protein>
<proteinExistence type="predicted"/>
<dbReference type="EMBL" id="HBIV01043220">
    <property type="protein sequence ID" value="CAE0678547.1"/>
    <property type="molecule type" value="Transcribed_RNA"/>
</dbReference>
<gene>
    <name evidence="3" type="ORF">LGLO00237_LOCUS30329</name>
</gene>
<feature type="region of interest" description="Disordered" evidence="1">
    <location>
        <begin position="278"/>
        <end position="324"/>
    </location>
</feature>
<reference evidence="3" key="1">
    <citation type="submission" date="2021-01" db="EMBL/GenBank/DDBJ databases">
        <authorList>
            <person name="Corre E."/>
            <person name="Pelletier E."/>
            <person name="Niang G."/>
            <person name="Scheremetjew M."/>
            <person name="Finn R."/>
            <person name="Kale V."/>
            <person name="Holt S."/>
            <person name="Cochrane G."/>
            <person name="Meng A."/>
            <person name="Brown T."/>
            <person name="Cohen L."/>
        </authorList>
    </citation>
    <scope>NUCLEOTIDE SEQUENCE</scope>
    <source>
        <strain evidence="3">CCCM811</strain>
    </source>
</reference>
<sequence>MCAPLNLSAFAQVFSDVLRCIGVHVYVFPPSKILNRNFYTIVTMGMSGTHMKVPNDIEDKKDYSRAELMCYLPADWKLPSMLTGRTPDEHNPSEEDKRCWPFEMLRSIAGYVIETGAWVADSHGIPRLIHSNDEKQWVAAVNEDGETVPFIKGSKLTHTVLLEPCNEREGFSQLTLKRSGNGQRSEDDSSSSSSPPPVANDKKGSKVNFYLVIPVTTAEAQWKRDVGAARSIFHIVGDRRINANIPIDYVISPHRLCSVVDLNWPEKLSRELAKDLLPAVSSAMTPEDDTDENEEPDEPGSDLEEENHRLMHEEVSTPPPNHGS</sequence>
<feature type="compositionally biased region" description="Polar residues" evidence="1">
    <location>
        <begin position="172"/>
        <end position="183"/>
    </location>
</feature>
<accession>A0A7S3ZBT6</accession>
<organism evidence="3">
    <name type="scientific">Lotharella globosa</name>
    <dbReference type="NCBI Taxonomy" id="91324"/>
    <lineage>
        <taxon>Eukaryota</taxon>
        <taxon>Sar</taxon>
        <taxon>Rhizaria</taxon>
        <taxon>Cercozoa</taxon>
        <taxon>Chlorarachniophyceae</taxon>
        <taxon>Lotharella</taxon>
    </lineage>
</organism>
<dbReference type="AlphaFoldDB" id="A0A7S3ZBT6"/>
<dbReference type="InterPro" id="IPR020941">
    <property type="entry name" value="SUFU-like_domain"/>
</dbReference>
<dbReference type="Pfam" id="PF05076">
    <property type="entry name" value="SUFU"/>
    <property type="match status" value="1"/>
</dbReference>
<feature type="region of interest" description="Disordered" evidence="1">
    <location>
        <begin position="172"/>
        <end position="202"/>
    </location>
</feature>